<name>F2PLQ2_TRIEC</name>
<feature type="region of interest" description="Disordered" evidence="1">
    <location>
        <begin position="16"/>
        <end position="37"/>
    </location>
</feature>
<dbReference type="HOGENOM" id="CLU_928095_0_0_1"/>
<evidence type="ECO:0000313" key="2">
    <source>
        <dbReference type="EMBL" id="EGE02820.1"/>
    </source>
</evidence>
<feature type="region of interest" description="Disordered" evidence="1">
    <location>
        <begin position="171"/>
        <end position="216"/>
    </location>
</feature>
<evidence type="ECO:0000256" key="1">
    <source>
        <dbReference type="SAM" id="MobiDB-lite"/>
    </source>
</evidence>
<dbReference type="Proteomes" id="UP000009169">
    <property type="component" value="Unassembled WGS sequence"/>
</dbReference>
<proteinExistence type="predicted"/>
<reference evidence="3" key="1">
    <citation type="journal article" date="2012" name="MBio">
        <title>Comparative genome analysis of Trichophyton rubrum and related dermatophytes reveals candidate genes involved in infection.</title>
        <authorList>
            <person name="Martinez D.A."/>
            <person name="Oliver B.G."/>
            <person name="Graeser Y."/>
            <person name="Goldberg J.M."/>
            <person name="Li W."/>
            <person name="Martinez-Rossi N.M."/>
            <person name="Monod M."/>
            <person name="Shelest E."/>
            <person name="Barton R.C."/>
            <person name="Birch E."/>
            <person name="Brakhage A.A."/>
            <person name="Chen Z."/>
            <person name="Gurr S.J."/>
            <person name="Heiman D."/>
            <person name="Heitman J."/>
            <person name="Kosti I."/>
            <person name="Rossi A."/>
            <person name="Saif S."/>
            <person name="Samalova M."/>
            <person name="Saunders C.W."/>
            <person name="Shea T."/>
            <person name="Summerbell R.C."/>
            <person name="Xu J."/>
            <person name="Young S."/>
            <person name="Zeng Q."/>
            <person name="Birren B.W."/>
            <person name="Cuomo C.A."/>
            <person name="White T.C."/>
        </authorList>
    </citation>
    <scope>NUCLEOTIDE SEQUENCE [LARGE SCALE GENOMIC DNA]</scope>
    <source>
        <strain evidence="3">ATCC MYA-4606 / CBS 127.97</strain>
    </source>
</reference>
<dbReference type="EMBL" id="DS995724">
    <property type="protein sequence ID" value="EGE02820.1"/>
    <property type="molecule type" value="Genomic_DNA"/>
</dbReference>
<sequence length="300" mass="33654">MSRGCLAGLVRVGRHPFSSHRDRQQTGGQAMPGRRRAGQTVAENGCWGHLFLSIMRTLLRLRLPHSLTRTLYAPDISALQAQRMRMEMPFVYGGDDINQQNIKLRSTLLLLEKPHGRSKNDTKIGPQFYVSSTPLPYLELYGPHELQPGGRRAGDRWTKGAHNEFLLQGDEMGQVSGERKTGREPENMRLPGTGGSHTGTESPAEQKPPRSMGIPKKNMESILDEDADEMLRLYGRLVARKVISISYARKLGDQPLLLAIASFKAHQVGEHEMPARRVVELYPEKQSKRRDIMTRSVPGS</sequence>
<dbReference type="AlphaFoldDB" id="F2PLQ2"/>
<evidence type="ECO:0000313" key="3">
    <source>
        <dbReference type="Proteomes" id="UP000009169"/>
    </source>
</evidence>
<accession>F2PLQ2</accession>
<protein>
    <submittedName>
        <fullName evidence="2">Uncharacterized protein</fullName>
    </submittedName>
</protein>
<feature type="compositionally biased region" description="Basic and acidic residues" evidence="1">
    <location>
        <begin position="177"/>
        <end position="187"/>
    </location>
</feature>
<keyword evidence="3" id="KW-1185">Reference proteome</keyword>
<organism evidence="2 3">
    <name type="scientific">Trichophyton equinum (strain ATCC MYA-4606 / CBS 127.97)</name>
    <name type="common">Horse ringworm fungus</name>
    <dbReference type="NCBI Taxonomy" id="559882"/>
    <lineage>
        <taxon>Eukaryota</taxon>
        <taxon>Fungi</taxon>
        <taxon>Dikarya</taxon>
        <taxon>Ascomycota</taxon>
        <taxon>Pezizomycotina</taxon>
        <taxon>Eurotiomycetes</taxon>
        <taxon>Eurotiomycetidae</taxon>
        <taxon>Onygenales</taxon>
        <taxon>Arthrodermataceae</taxon>
        <taxon>Trichophyton</taxon>
    </lineage>
</organism>
<gene>
    <name evidence="2" type="ORF">TEQG_01857</name>
</gene>
<dbReference type="VEuPathDB" id="FungiDB:TEQG_01857"/>